<dbReference type="SUPFAM" id="SSF81653">
    <property type="entry name" value="Calcium ATPase, transduction domain A"/>
    <property type="match status" value="1"/>
</dbReference>
<feature type="transmembrane region" description="Helical" evidence="9">
    <location>
        <begin position="64"/>
        <end position="82"/>
    </location>
</feature>
<dbReference type="InterPro" id="IPR008250">
    <property type="entry name" value="ATPase_P-typ_transduc_dom_A_sf"/>
</dbReference>
<dbReference type="InterPro" id="IPR023214">
    <property type="entry name" value="HAD_sf"/>
</dbReference>
<dbReference type="InterPro" id="IPR006068">
    <property type="entry name" value="ATPase_P-typ_cation-transptr_C"/>
</dbReference>
<sequence length="966" mass="106949">MKNSKEQINNIPYVLDETLINTNLKTGLSSQEATLRLNKFGKNELHKAKKINPFLIYLEQFKDILVIILLFAAIISYALAIVSGTQNNWNWSINGNRLLIEFIEPTIILFVVLTNSLVGAIQEIKSIQAVEALSKLSPLQAKVVRDGNLITLASSDITVGDIVLIESGDVVPSDGYLLFSSNLTVIESALTGESEPATKDYQAKRNLTLAMADRQFMVYSSTVVATGTAYFVVTSVGENNEIGKISKLVNQQKESMTPLQIKINKLGKIFGYSGLALFLASLVTQIVFHAVSRNSFADTMFWGNAIVGAISLAVAAIPEGLIAFTSIILAIGVQRMARKNAIVKNLMAVESLGNCAVICSDKTGTLTQNKMTIVDAFDGSQLLSNNSEIKNFLSIIELGSLCCDANLTRNEKDEYVVVGDPTEIAFLYELEKFSNFKYKNNLEIEYKRLHLFPFDSDRKMKSVINQNDNNYWATVMGAPEIIIEKCNFGSPSIKEKYLQINNQWANNAYRVLAIARKSLKKETIEKFNESSISKLQEHVENDLEIVGLVAMIDPPRESAKDAITLCKQAGIKPVMITGDNLNTAKAIAKNLGIYSDQDRAITGTELSSISDEELVQNIEKYSVYARVKPEDKLRIVNAWQQRKQVVAMTGDGVNDAPALKASDIGCAMGITGTEASKQAANVILADDNFATIVSAVANGRSIYQKIKNVIQSLLITSIAEIILLFIGLFLFKAIFSSAEWKVALGKSDLYIMSATQLLWINLFTHGFPAIALGLQDSKEDYMNRRPISKYESIFANQMGFNTLWKGILIGILSLIAYYLAALYGKNNGFNAEDILKAASTCSFLVLGISATFNSINLMTKKSIFISNPIYYWKVYASVIFSLAFLLIVVFVKNINLVFGCYTEIHSKPELLALGLALPLVIIPIYSIHKLIIYLIEKNKIKENRITEFKMILPPKQVKRNQKNVDL</sequence>
<comment type="subcellular location">
    <subcellularLocation>
        <location evidence="1">Membrane</location>
        <topology evidence="1">Multi-pass membrane protein</topology>
    </subcellularLocation>
</comment>
<dbReference type="FunFam" id="3.40.50.1000:FF:000001">
    <property type="entry name" value="Phospholipid-transporting ATPase IC"/>
    <property type="match status" value="1"/>
</dbReference>
<proteinExistence type="inferred from homology"/>
<feature type="transmembrane region" description="Helical" evidence="9">
    <location>
        <begin position="911"/>
        <end position="935"/>
    </location>
</feature>
<dbReference type="GO" id="GO:0005524">
    <property type="term" value="F:ATP binding"/>
    <property type="evidence" value="ECO:0007669"/>
    <property type="project" value="UniProtKB-KW"/>
</dbReference>
<feature type="domain" description="Cation-transporting P-type ATPase N-terminal" evidence="10">
    <location>
        <begin position="11"/>
        <end position="81"/>
    </location>
</feature>
<dbReference type="PANTHER" id="PTHR42861">
    <property type="entry name" value="CALCIUM-TRANSPORTING ATPASE"/>
    <property type="match status" value="1"/>
</dbReference>
<evidence type="ECO:0000313" key="11">
    <source>
        <dbReference type="EMBL" id="MTH75546.1"/>
    </source>
</evidence>
<dbReference type="Pfam" id="PF00689">
    <property type="entry name" value="Cation_ATPase_C"/>
    <property type="match status" value="1"/>
</dbReference>
<feature type="transmembrane region" description="Helical" evidence="9">
    <location>
        <begin position="709"/>
        <end position="731"/>
    </location>
</feature>
<dbReference type="InterPro" id="IPR059000">
    <property type="entry name" value="ATPase_P-type_domA"/>
</dbReference>
<dbReference type="GO" id="GO:0016020">
    <property type="term" value="C:membrane"/>
    <property type="evidence" value="ECO:0007669"/>
    <property type="project" value="UniProtKB-SubCell"/>
</dbReference>
<dbReference type="RefSeq" id="WP_160331632.1">
    <property type="nucleotide sequence ID" value="NZ_JADMIY010000005.1"/>
</dbReference>
<evidence type="ECO:0000256" key="9">
    <source>
        <dbReference type="SAM" id="Phobius"/>
    </source>
</evidence>
<dbReference type="Pfam" id="PF13246">
    <property type="entry name" value="Cation_ATPase"/>
    <property type="match status" value="1"/>
</dbReference>
<dbReference type="Gene3D" id="3.40.1110.10">
    <property type="entry name" value="Calcium-transporting ATPase, cytoplasmic domain N"/>
    <property type="match status" value="1"/>
</dbReference>
<dbReference type="InterPro" id="IPR036412">
    <property type="entry name" value="HAD-like_sf"/>
</dbReference>
<dbReference type="AlphaFoldDB" id="A0A6A8Q1P3"/>
<dbReference type="Pfam" id="PF00690">
    <property type="entry name" value="Cation_ATPase_N"/>
    <property type="match status" value="1"/>
</dbReference>
<dbReference type="InterPro" id="IPR023298">
    <property type="entry name" value="ATPase_P-typ_TM_dom_sf"/>
</dbReference>
<dbReference type="Gene3D" id="2.70.150.10">
    <property type="entry name" value="Calcium-transporting ATPase, cytoplasmic transduction domain A"/>
    <property type="match status" value="1"/>
</dbReference>
<feature type="transmembrane region" description="Helical" evidence="9">
    <location>
        <begin position="835"/>
        <end position="858"/>
    </location>
</feature>
<dbReference type="Pfam" id="PF00122">
    <property type="entry name" value="E1-E2_ATPase"/>
    <property type="match status" value="1"/>
</dbReference>
<keyword evidence="6" id="KW-1278">Translocase</keyword>
<dbReference type="InterPro" id="IPR004014">
    <property type="entry name" value="ATPase_P-typ_cation-transptr_N"/>
</dbReference>
<protein>
    <submittedName>
        <fullName evidence="11">HAD-IC family P-type ATPase</fullName>
    </submittedName>
</protein>
<dbReference type="SFLD" id="SFLDG00002">
    <property type="entry name" value="C1.7:_P-type_atpase_like"/>
    <property type="match status" value="1"/>
</dbReference>
<dbReference type="PRINTS" id="PR00120">
    <property type="entry name" value="HATPASE"/>
</dbReference>
<organism evidence="11">
    <name type="scientific">Metamycoplasma hominis</name>
    <name type="common">Mycoplasma hominis</name>
    <dbReference type="NCBI Taxonomy" id="2098"/>
    <lineage>
        <taxon>Bacteria</taxon>
        <taxon>Bacillati</taxon>
        <taxon>Mycoplasmatota</taxon>
        <taxon>Mycoplasmoidales</taxon>
        <taxon>Metamycoplasmataceae</taxon>
        <taxon>Metamycoplasma</taxon>
    </lineage>
</organism>
<feature type="transmembrane region" description="Helical" evidence="9">
    <location>
        <begin position="751"/>
        <end position="774"/>
    </location>
</feature>
<dbReference type="Gene3D" id="1.20.1110.10">
    <property type="entry name" value="Calcium-transporting ATPase, transmembrane domain"/>
    <property type="match status" value="1"/>
</dbReference>
<evidence type="ECO:0000256" key="8">
    <source>
        <dbReference type="ARBA" id="ARBA00023136"/>
    </source>
</evidence>
<evidence type="ECO:0000256" key="7">
    <source>
        <dbReference type="ARBA" id="ARBA00022989"/>
    </source>
</evidence>
<evidence type="ECO:0000256" key="1">
    <source>
        <dbReference type="ARBA" id="ARBA00004141"/>
    </source>
</evidence>
<feature type="transmembrane region" description="Helical" evidence="9">
    <location>
        <begin position="870"/>
        <end position="891"/>
    </location>
</feature>
<dbReference type="InterPro" id="IPR023299">
    <property type="entry name" value="ATPase_P-typ_cyto_dom_N"/>
</dbReference>
<evidence type="ECO:0000256" key="2">
    <source>
        <dbReference type="ARBA" id="ARBA00005675"/>
    </source>
</evidence>
<feature type="transmembrane region" description="Helical" evidence="9">
    <location>
        <begin position="102"/>
        <end position="121"/>
    </location>
</feature>
<dbReference type="NCBIfam" id="TIGR01494">
    <property type="entry name" value="ATPase_P-type"/>
    <property type="match status" value="2"/>
</dbReference>
<comment type="caution">
    <text evidence="11">The sequence shown here is derived from an EMBL/GenBank/DDBJ whole genome shotgun (WGS) entry which is preliminary data.</text>
</comment>
<dbReference type="Gene3D" id="3.40.50.1000">
    <property type="entry name" value="HAD superfamily/HAD-like"/>
    <property type="match status" value="1"/>
</dbReference>
<dbReference type="SUPFAM" id="SSF81665">
    <property type="entry name" value="Calcium ATPase, transmembrane domain M"/>
    <property type="match status" value="1"/>
</dbReference>
<dbReference type="InterPro" id="IPR018303">
    <property type="entry name" value="ATPase_P-typ_P_site"/>
</dbReference>
<dbReference type="SMART" id="SM00831">
    <property type="entry name" value="Cation_ATPase_N"/>
    <property type="match status" value="1"/>
</dbReference>
<evidence type="ECO:0000259" key="10">
    <source>
        <dbReference type="SMART" id="SM00831"/>
    </source>
</evidence>
<name>A0A6A8Q1P3_METHO</name>
<keyword evidence="5" id="KW-0067">ATP-binding</keyword>
<keyword evidence="3 9" id="KW-0812">Transmembrane</keyword>
<dbReference type="SUPFAM" id="SSF56784">
    <property type="entry name" value="HAD-like"/>
    <property type="match status" value="1"/>
</dbReference>
<dbReference type="SFLD" id="SFLDS00003">
    <property type="entry name" value="Haloacid_Dehalogenase"/>
    <property type="match status" value="1"/>
</dbReference>
<evidence type="ECO:0000256" key="3">
    <source>
        <dbReference type="ARBA" id="ARBA00022692"/>
    </source>
</evidence>
<gene>
    <name evidence="11" type="ORF">GLX26_00220</name>
</gene>
<dbReference type="PRINTS" id="PR00119">
    <property type="entry name" value="CATATPASE"/>
</dbReference>
<dbReference type="FunFam" id="3.40.50.1000:FF:000028">
    <property type="entry name" value="Calcium-transporting P-type ATPase, putative"/>
    <property type="match status" value="1"/>
</dbReference>
<dbReference type="InterPro" id="IPR044492">
    <property type="entry name" value="P_typ_ATPase_HD_dom"/>
</dbReference>
<keyword evidence="7 9" id="KW-1133">Transmembrane helix</keyword>
<reference evidence="11" key="1">
    <citation type="submission" date="2019-11" db="EMBL/GenBank/DDBJ databases">
        <title>Draft genome sequence of Mycoplasma hominis strain MH-1.</title>
        <authorList>
            <person name="Ruan Z."/>
            <person name="Zhang J."/>
            <person name="Xie X."/>
        </authorList>
    </citation>
    <scope>NUCLEOTIDE SEQUENCE</scope>
    <source>
        <strain evidence="11">MH-1</strain>
    </source>
</reference>
<keyword evidence="4" id="KW-0547">Nucleotide-binding</keyword>
<dbReference type="GO" id="GO:0016887">
    <property type="term" value="F:ATP hydrolysis activity"/>
    <property type="evidence" value="ECO:0007669"/>
    <property type="project" value="InterPro"/>
</dbReference>
<keyword evidence="8 9" id="KW-0472">Membrane</keyword>
<dbReference type="InterPro" id="IPR001757">
    <property type="entry name" value="P_typ_ATPase"/>
</dbReference>
<feature type="transmembrane region" description="Helical" evidence="9">
    <location>
        <begin position="803"/>
        <end position="823"/>
    </location>
</feature>
<dbReference type="EMBL" id="WMLC01000002">
    <property type="protein sequence ID" value="MTH75546.1"/>
    <property type="molecule type" value="Genomic_DNA"/>
</dbReference>
<evidence type="ECO:0000256" key="6">
    <source>
        <dbReference type="ARBA" id="ARBA00022967"/>
    </source>
</evidence>
<evidence type="ECO:0000256" key="4">
    <source>
        <dbReference type="ARBA" id="ARBA00022741"/>
    </source>
</evidence>
<dbReference type="PROSITE" id="PS00154">
    <property type="entry name" value="ATPASE_E1_E2"/>
    <property type="match status" value="1"/>
</dbReference>
<feature type="transmembrane region" description="Helical" evidence="9">
    <location>
        <begin position="300"/>
        <end position="333"/>
    </location>
</feature>
<feature type="transmembrane region" description="Helical" evidence="9">
    <location>
        <begin position="269"/>
        <end position="288"/>
    </location>
</feature>
<dbReference type="SFLD" id="SFLDF00027">
    <property type="entry name" value="p-type_atpase"/>
    <property type="match status" value="1"/>
</dbReference>
<evidence type="ECO:0000256" key="5">
    <source>
        <dbReference type="ARBA" id="ARBA00022840"/>
    </source>
</evidence>
<comment type="similarity">
    <text evidence="2">Belongs to the cation transport ATPase (P-type) (TC 3.A.3) family. Type IIA subfamily.</text>
</comment>
<accession>A0A6A8Q1P3</accession>